<dbReference type="AlphaFoldDB" id="Q8DL87"/>
<accession>Q8DL87</accession>
<dbReference type="KEGG" id="tel:tlr0609"/>
<reference evidence="2 3" key="1">
    <citation type="journal article" date="2002" name="DNA Res.">
        <title>Complete genome structure of the thermophilic cyanobacterium Thermosynechococcus elongatus BP-1.</title>
        <authorList>
            <person name="Nakamura Y."/>
            <person name="Kaneko T."/>
            <person name="Sato S."/>
            <person name="Ikeuchi M."/>
            <person name="Katoh H."/>
            <person name="Sasamoto S."/>
            <person name="Watanabe A."/>
            <person name="Iriguchi M."/>
            <person name="Kawashima K."/>
            <person name="Kimura T."/>
            <person name="Kishida Y."/>
            <person name="Kiyokawa C."/>
            <person name="Kohara M."/>
            <person name="Matsumoto M."/>
            <person name="Matsuno A."/>
            <person name="Nakazaki N."/>
            <person name="Shimpo S."/>
            <person name="Sugimoto M."/>
            <person name="Takeuchi C."/>
            <person name="Yamada M."/>
            <person name="Tabata S."/>
        </authorList>
    </citation>
    <scope>NUCLEOTIDE SEQUENCE [LARGE SCALE GENOMIC DNA]</scope>
    <source>
        <strain evidence="3">IAM M-273 / NIES-2133 / BP-1</strain>
    </source>
</reference>
<evidence type="ECO:0000313" key="3">
    <source>
        <dbReference type="Proteomes" id="UP000000440"/>
    </source>
</evidence>
<evidence type="ECO:0000313" key="2">
    <source>
        <dbReference type="EMBL" id="BAC08161.1"/>
    </source>
</evidence>
<protein>
    <submittedName>
        <fullName evidence="2">Tlr0609 protein</fullName>
    </submittedName>
</protein>
<dbReference type="RefSeq" id="WP_011056457.1">
    <property type="nucleotide sequence ID" value="NC_004113.1"/>
</dbReference>
<dbReference type="Proteomes" id="UP000000440">
    <property type="component" value="Chromosome"/>
</dbReference>
<dbReference type="eggNOG" id="COG0226">
    <property type="taxonomic scope" value="Bacteria"/>
</dbReference>
<name>Q8DL87_THEVB</name>
<evidence type="ECO:0000256" key="1">
    <source>
        <dbReference type="SAM" id="MobiDB-lite"/>
    </source>
</evidence>
<keyword evidence="3" id="KW-1185">Reference proteome</keyword>
<feature type="region of interest" description="Disordered" evidence="1">
    <location>
        <begin position="85"/>
        <end position="127"/>
    </location>
</feature>
<dbReference type="STRING" id="197221.gene:10747199"/>
<proteinExistence type="predicted"/>
<organism evidence="2 3">
    <name type="scientific">Thermosynechococcus vestitus (strain NIES-2133 / IAM M-273 / BP-1)</name>
    <dbReference type="NCBI Taxonomy" id="197221"/>
    <lineage>
        <taxon>Bacteria</taxon>
        <taxon>Bacillati</taxon>
        <taxon>Cyanobacteriota</taxon>
        <taxon>Cyanophyceae</taxon>
        <taxon>Acaryochloridales</taxon>
        <taxon>Thermosynechococcaceae</taxon>
        <taxon>Thermosynechococcus</taxon>
    </lineage>
</organism>
<dbReference type="EMBL" id="BA000039">
    <property type="protein sequence ID" value="BAC08161.1"/>
    <property type="molecule type" value="Genomic_DNA"/>
</dbReference>
<sequence>MGGPNPRIIPVSRCPQEGGSVEYFSQAVIGKQPVGRNVVRVQDTTDGLRRVAATLGGIDDASAPEVVGHCSIHPLPLGRPVNQRVNQNQSVPPYQDPYVPVGRCPQERNQLNHPAFQQQGTYPIKSN</sequence>
<feature type="compositionally biased region" description="Polar residues" evidence="1">
    <location>
        <begin position="107"/>
        <end position="127"/>
    </location>
</feature>
<dbReference type="EnsemblBacteria" id="BAC08161">
    <property type="protein sequence ID" value="BAC08161"/>
    <property type="gene ID" value="BAC08161"/>
</dbReference>
<gene>
    <name evidence="2" type="ordered locus">tlr0609</name>
</gene>